<dbReference type="Ensembl" id="ENSCINT00000034884.1">
    <property type="protein sequence ID" value="ENSCINP00000031406.1"/>
    <property type="gene ID" value="ENSCING00000020828.1"/>
</dbReference>
<accession>H2XP23</accession>
<dbReference type="EMBL" id="EAAA01002422">
    <property type="status" value="NOT_ANNOTATED_CDS"/>
    <property type="molecule type" value="Genomic_DNA"/>
</dbReference>
<dbReference type="HOGENOM" id="CLU_3013472_0_0_1"/>
<dbReference type="AlphaFoldDB" id="H2XP23"/>
<dbReference type="Proteomes" id="UP000008144">
    <property type="component" value="Chromosome 7"/>
</dbReference>
<evidence type="ECO:0000313" key="1">
    <source>
        <dbReference type="Ensembl" id="ENSCINP00000031406.1"/>
    </source>
</evidence>
<name>H2XP23_CIOIN</name>
<organism evidence="1 2">
    <name type="scientific">Ciona intestinalis</name>
    <name type="common">Transparent sea squirt</name>
    <name type="synonym">Ascidia intestinalis</name>
    <dbReference type="NCBI Taxonomy" id="7719"/>
    <lineage>
        <taxon>Eukaryota</taxon>
        <taxon>Metazoa</taxon>
        <taxon>Chordata</taxon>
        <taxon>Tunicata</taxon>
        <taxon>Ascidiacea</taxon>
        <taxon>Phlebobranchia</taxon>
        <taxon>Cionidae</taxon>
        <taxon>Ciona</taxon>
    </lineage>
</organism>
<proteinExistence type="predicted"/>
<sequence>MCDGDWRAYEIPESCVLAIPLKPMFVLWERTVVCHKLHSPQFHPVSSSKRRLVLSL</sequence>
<evidence type="ECO:0000313" key="2">
    <source>
        <dbReference type="Proteomes" id="UP000008144"/>
    </source>
</evidence>
<dbReference type="InParanoid" id="H2XP23"/>
<keyword evidence="2" id="KW-1185">Reference proteome</keyword>
<reference evidence="1" key="4">
    <citation type="submission" date="2025-09" db="UniProtKB">
        <authorList>
            <consortium name="Ensembl"/>
        </authorList>
    </citation>
    <scope>IDENTIFICATION</scope>
</reference>
<reference evidence="1" key="3">
    <citation type="submission" date="2025-08" db="UniProtKB">
        <authorList>
            <consortium name="Ensembl"/>
        </authorList>
    </citation>
    <scope>IDENTIFICATION</scope>
</reference>
<protein>
    <submittedName>
        <fullName evidence="1">Uncharacterized protein</fullName>
    </submittedName>
</protein>
<reference evidence="2" key="1">
    <citation type="journal article" date="2002" name="Science">
        <title>The draft genome of Ciona intestinalis: insights into chordate and vertebrate origins.</title>
        <authorList>
            <person name="Dehal P."/>
            <person name="Satou Y."/>
            <person name="Campbell R.K."/>
            <person name="Chapman J."/>
            <person name="Degnan B."/>
            <person name="De Tomaso A."/>
            <person name="Davidson B."/>
            <person name="Di Gregorio A."/>
            <person name="Gelpke M."/>
            <person name="Goodstein D.M."/>
            <person name="Harafuji N."/>
            <person name="Hastings K.E."/>
            <person name="Ho I."/>
            <person name="Hotta K."/>
            <person name="Huang W."/>
            <person name="Kawashima T."/>
            <person name="Lemaire P."/>
            <person name="Martinez D."/>
            <person name="Meinertzhagen I.A."/>
            <person name="Necula S."/>
            <person name="Nonaka M."/>
            <person name="Putnam N."/>
            <person name="Rash S."/>
            <person name="Saiga H."/>
            <person name="Satake M."/>
            <person name="Terry A."/>
            <person name="Yamada L."/>
            <person name="Wang H.G."/>
            <person name="Awazu S."/>
            <person name="Azumi K."/>
            <person name="Boore J."/>
            <person name="Branno M."/>
            <person name="Chin-Bow S."/>
            <person name="DeSantis R."/>
            <person name="Doyle S."/>
            <person name="Francino P."/>
            <person name="Keys D.N."/>
            <person name="Haga S."/>
            <person name="Hayashi H."/>
            <person name="Hino K."/>
            <person name="Imai K.S."/>
            <person name="Inaba K."/>
            <person name="Kano S."/>
            <person name="Kobayashi K."/>
            <person name="Kobayashi M."/>
            <person name="Lee B.I."/>
            <person name="Makabe K.W."/>
            <person name="Manohar C."/>
            <person name="Matassi G."/>
            <person name="Medina M."/>
            <person name="Mochizuki Y."/>
            <person name="Mount S."/>
            <person name="Morishita T."/>
            <person name="Miura S."/>
            <person name="Nakayama A."/>
            <person name="Nishizaka S."/>
            <person name="Nomoto H."/>
            <person name="Ohta F."/>
            <person name="Oishi K."/>
            <person name="Rigoutsos I."/>
            <person name="Sano M."/>
            <person name="Sasaki A."/>
            <person name="Sasakura Y."/>
            <person name="Shoguchi E."/>
            <person name="Shin-i T."/>
            <person name="Spagnuolo A."/>
            <person name="Stainier D."/>
            <person name="Suzuki M.M."/>
            <person name="Tassy O."/>
            <person name="Takatori N."/>
            <person name="Tokuoka M."/>
            <person name="Yagi K."/>
            <person name="Yoshizaki F."/>
            <person name="Wada S."/>
            <person name="Zhang C."/>
            <person name="Hyatt P.D."/>
            <person name="Larimer F."/>
            <person name="Detter C."/>
            <person name="Doggett N."/>
            <person name="Glavina T."/>
            <person name="Hawkins T."/>
            <person name="Richardson P."/>
            <person name="Lucas S."/>
            <person name="Kohara Y."/>
            <person name="Levine M."/>
            <person name="Satoh N."/>
            <person name="Rokhsar D.S."/>
        </authorList>
    </citation>
    <scope>NUCLEOTIDE SEQUENCE [LARGE SCALE GENOMIC DNA]</scope>
</reference>
<reference evidence="1" key="2">
    <citation type="journal article" date="2008" name="Genome Biol.">
        <title>Improved genome assembly and evidence-based global gene model set for the chordate Ciona intestinalis: new insight into intron and operon populations.</title>
        <authorList>
            <person name="Satou Y."/>
            <person name="Mineta K."/>
            <person name="Ogasawara M."/>
            <person name="Sasakura Y."/>
            <person name="Shoguchi E."/>
            <person name="Ueno K."/>
            <person name="Yamada L."/>
            <person name="Matsumoto J."/>
            <person name="Wasserscheid J."/>
            <person name="Dewar K."/>
            <person name="Wiley G.B."/>
            <person name="Macmil S.L."/>
            <person name="Roe B.A."/>
            <person name="Zeller R.W."/>
            <person name="Hastings K.E."/>
            <person name="Lemaire P."/>
            <person name="Lindquist E."/>
            <person name="Endo T."/>
            <person name="Hotta K."/>
            <person name="Inaba K."/>
        </authorList>
    </citation>
    <scope>NUCLEOTIDE SEQUENCE [LARGE SCALE GENOMIC DNA]</scope>
    <source>
        <strain evidence="1">wild type</strain>
    </source>
</reference>